<evidence type="ECO:0000313" key="5">
    <source>
        <dbReference type="EMBL" id="QNT94907.1"/>
    </source>
</evidence>
<dbReference type="InterPro" id="IPR002052">
    <property type="entry name" value="DNA_methylase_N6_adenine_CS"/>
</dbReference>
<dbReference type="RefSeq" id="WP_037653643.1">
    <property type="nucleotide sequence ID" value="NZ_CP051006.1"/>
</dbReference>
<proteinExistence type="predicted"/>
<reference evidence="5 6" key="1">
    <citation type="submission" date="2020-04" db="EMBL/GenBank/DDBJ databases">
        <title>Characterization and engineering of Streptomyces griseofuscus DSM40191 as a potential heterologous host for expression of BGCs.</title>
        <authorList>
            <person name="Gren T."/>
            <person name="Whitford C.M."/>
            <person name="Mohite O.S."/>
            <person name="Joergensen T.S."/>
            <person name="Nielsen J.B."/>
            <person name="Lee S.Y."/>
            <person name="Weber T."/>
        </authorList>
    </citation>
    <scope>NUCLEOTIDE SEQUENCE [LARGE SCALE GENOMIC DNA]</scope>
    <source>
        <strain evidence="5 6">DSM 40191</strain>
    </source>
</reference>
<dbReference type="GeneID" id="91464185"/>
<accession>A0A7H1Q3M7</accession>
<dbReference type="PROSITE" id="PS00092">
    <property type="entry name" value="N6_MTASE"/>
    <property type="match status" value="1"/>
</dbReference>
<evidence type="ECO:0000256" key="2">
    <source>
        <dbReference type="ARBA" id="ARBA00022679"/>
    </source>
</evidence>
<dbReference type="InterPro" id="IPR007848">
    <property type="entry name" value="Small_mtfrase_dom"/>
</dbReference>
<gene>
    <name evidence="5" type="ORF">HEP81_04634</name>
</gene>
<dbReference type="Proteomes" id="UP000516422">
    <property type="component" value="Chromosome"/>
</dbReference>
<dbReference type="GO" id="GO:0003676">
    <property type="term" value="F:nucleic acid binding"/>
    <property type="evidence" value="ECO:0007669"/>
    <property type="project" value="InterPro"/>
</dbReference>
<dbReference type="Gene3D" id="3.40.50.150">
    <property type="entry name" value="Vaccinia Virus protein VP39"/>
    <property type="match status" value="1"/>
</dbReference>
<dbReference type="InterPro" id="IPR020598">
    <property type="entry name" value="rRNA_Ade_methylase_Trfase_N"/>
</dbReference>
<sequence length="275" mass="30569">MQIPADVLTVLTDYRTIISGDRVAVPFELDRALYGRMNQMLKDIGGRWDGRKAVRAHVFPFPVEQFMRDCLAAGEWPSKFEQGWYPTPPAVVFDMLEHASIRVGHTVLEPSAGVGSLAKRAAEEMGIVDCVEIDPRRAHVLRELGIARQVVQGDFLDLDPLAIDEPYDRILMNPPFGNATAHVMHALGFLKDGGTLVAVMPESITWHLDRPAQEFRKLIADNEGEIVPLPDDAFKPSGADVRTVLLCLDADPDGTLPTHGWHQRQPFQLDLFAMA</sequence>
<evidence type="ECO:0000256" key="3">
    <source>
        <dbReference type="ARBA" id="ARBA00022691"/>
    </source>
</evidence>
<dbReference type="CDD" id="cd02440">
    <property type="entry name" value="AdoMet_MTases"/>
    <property type="match status" value="1"/>
</dbReference>
<dbReference type="GO" id="GO:0000179">
    <property type="term" value="F:rRNA (adenine-N6,N6-)-dimethyltransferase activity"/>
    <property type="evidence" value="ECO:0007669"/>
    <property type="project" value="InterPro"/>
</dbReference>
<evidence type="ECO:0000259" key="4">
    <source>
        <dbReference type="SMART" id="SM00650"/>
    </source>
</evidence>
<dbReference type="EMBL" id="CP051006">
    <property type="protein sequence ID" value="QNT94907.1"/>
    <property type="molecule type" value="Genomic_DNA"/>
</dbReference>
<feature type="domain" description="Ribosomal RNA adenine methylase transferase N-terminal" evidence="4">
    <location>
        <begin position="91"/>
        <end position="222"/>
    </location>
</feature>
<dbReference type="PRINTS" id="PR00507">
    <property type="entry name" value="N12N6MTFRASE"/>
</dbReference>
<organism evidence="5 6">
    <name type="scientific">Streptomyces griseofuscus</name>
    <dbReference type="NCBI Taxonomy" id="146922"/>
    <lineage>
        <taxon>Bacteria</taxon>
        <taxon>Bacillati</taxon>
        <taxon>Actinomycetota</taxon>
        <taxon>Actinomycetes</taxon>
        <taxon>Kitasatosporales</taxon>
        <taxon>Streptomycetaceae</taxon>
        <taxon>Streptomyces</taxon>
    </lineage>
</organism>
<name>A0A7H1Q3M7_9ACTN</name>
<dbReference type="Pfam" id="PF05175">
    <property type="entry name" value="MTS"/>
    <property type="match status" value="1"/>
</dbReference>
<dbReference type="KEGG" id="sgf:HEP81_04634"/>
<protein>
    <recommendedName>
        <fullName evidence="4">Ribosomal RNA adenine methylase transferase N-terminal domain-containing protein</fullName>
    </recommendedName>
</protein>
<keyword evidence="3" id="KW-0949">S-adenosyl-L-methionine</keyword>
<dbReference type="SMART" id="SM00650">
    <property type="entry name" value="rADc"/>
    <property type="match status" value="1"/>
</dbReference>
<evidence type="ECO:0000256" key="1">
    <source>
        <dbReference type="ARBA" id="ARBA00022603"/>
    </source>
</evidence>
<evidence type="ECO:0000313" key="6">
    <source>
        <dbReference type="Proteomes" id="UP000516422"/>
    </source>
</evidence>
<dbReference type="SUPFAM" id="SSF53335">
    <property type="entry name" value="S-adenosyl-L-methionine-dependent methyltransferases"/>
    <property type="match status" value="1"/>
</dbReference>
<keyword evidence="1" id="KW-0489">Methyltransferase</keyword>
<dbReference type="AlphaFoldDB" id="A0A7H1Q3M7"/>
<keyword evidence="2" id="KW-0808">Transferase</keyword>
<dbReference type="InterPro" id="IPR029063">
    <property type="entry name" value="SAM-dependent_MTases_sf"/>
</dbReference>